<evidence type="ECO:0000313" key="3">
    <source>
        <dbReference type="Proteomes" id="UP000248817"/>
    </source>
</evidence>
<reference evidence="2 3" key="1">
    <citation type="submission" date="2018-02" db="EMBL/GenBank/DDBJ databases">
        <title>The genomes of Aspergillus section Nigri reveals drivers in fungal speciation.</title>
        <authorList>
            <consortium name="DOE Joint Genome Institute"/>
            <person name="Vesth T.C."/>
            <person name="Nybo J."/>
            <person name="Theobald S."/>
            <person name="Brandl J."/>
            <person name="Frisvad J.C."/>
            <person name="Nielsen K.F."/>
            <person name="Lyhne E.K."/>
            <person name="Kogle M.E."/>
            <person name="Kuo A."/>
            <person name="Riley R."/>
            <person name="Clum A."/>
            <person name="Nolan M."/>
            <person name="Lipzen A."/>
            <person name="Salamov A."/>
            <person name="Henrissat B."/>
            <person name="Wiebenga A."/>
            <person name="De vries R.P."/>
            <person name="Grigoriev I.V."/>
            <person name="Mortensen U.H."/>
            <person name="Andersen M.R."/>
            <person name="Baker S.E."/>
        </authorList>
    </citation>
    <scope>NUCLEOTIDE SEQUENCE [LARGE SCALE GENOMIC DNA]</scope>
    <source>
        <strain evidence="2 3">CBS 114.80</strain>
    </source>
</reference>
<dbReference type="Proteomes" id="UP000248817">
    <property type="component" value="Unassembled WGS sequence"/>
</dbReference>
<dbReference type="EMBL" id="KZ825535">
    <property type="protein sequence ID" value="PYI29171.1"/>
    <property type="molecule type" value="Genomic_DNA"/>
</dbReference>
<organism evidence="2 3">
    <name type="scientific">Aspergillus indologenus CBS 114.80</name>
    <dbReference type="NCBI Taxonomy" id="1450541"/>
    <lineage>
        <taxon>Eukaryota</taxon>
        <taxon>Fungi</taxon>
        <taxon>Dikarya</taxon>
        <taxon>Ascomycota</taxon>
        <taxon>Pezizomycotina</taxon>
        <taxon>Eurotiomycetes</taxon>
        <taxon>Eurotiomycetidae</taxon>
        <taxon>Eurotiales</taxon>
        <taxon>Aspergillaceae</taxon>
        <taxon>Aspergillus</taxon>
        <taxon>Aspergillus subgen. Circumdati</taxon>
    </lineage>
</organism>
<name>A0A2V5HZD4_9EURO</name>
<feature type="region of interest" description="Disordered" evidence="1">
    <location>
        <begin position="265"/>
        <end position="295"/>
    </location>
</feature>
<protein>
    <submittedName>
        <fullName evidence="2">Uncharacterized protein</fullName>
    </submittedName>
</protein>
<evidence type="ECO:0000256" key="1">
    <source>
        <dbReference type="SAM" id="MobiDB-lite"/>
    </source>
</evidence>
<gene>
    <name evidence="2" type="ORF">BP00DRAFT_479676</name>
</gene>
<evidence type="ECO:0000313" key="2">
    <source>
        <dbReference type="EMBL" id="PYI29171.1"/>
    </source>
</evidence>
<sequence>MAQASTPKPLLDFVRGRRDLLDHPLLWTLEHLELLGCHFDDLKTSAYPESAPKDAKGTADAESLAHRLFPEVKLRSLCRLLLGEGRNFARARQGTHFYFQGRPIHRPSYMAFYRRETPLDNSSPPLVGYVHYTDINGDRIDHCEGLARASRVPGRRQKLLALTTPKDWTEDPYFLFILLALAQRQRSRLLVTHALDQESILFCEAAITTEILDALGNLKSAAMPITWPMIHRKMIPYKPYDTFAGRLRDQLVESSPPNFVEHVNDATSYETKRRQGLDDGEDGSGPRKVRRISDT</sequence>
<proteinExistence type="predicted"/>
<dbReference type="AlphaFoldDB" id="A0A2V5HZD4"/>
<keyword evidence="3" id="KW-1185">Reference proteome</keyword>
<accession>A0A2V5HZD4</accession>